<gene>
    <name evidence="3" type="ORF">HINF_LOCUS56818</name>
    <name evidence="2" type="ORF">HINF_LOCUS65134</name>
</gene>
<reference evidence="2" key="1">
    <citation type="submission" date="2023-06" db="EMBL/GenBank/DDBJ databases">
        <authorList>
            <person name="Kurt Z."/>
        </authorList>
    </citation>
    <scope>NUCLEOTIDE SEQUENCE</scope>
</reference>
<feature type="coiled-coil region" evidence="1">
    <location>
        <begin position="164"/>
        <end position="198"/>
    </location>
</feature>
<dbReference type="AlphaFoldDB" id="A0AA86RFC6"/>
<reference evidence="3 4" key="2">
    <citation type="submission" date="2024-07" db="EMBL/GenBank/DDBJ databases">
        <authorList>
            <person name="Akdeniz Z."/>
        </authorList>
    </citation>
    <scope>NUCLEOTIDE SEQUENCE [LARGE SCALE GENOMIC DNA]</scope>
</reference>
<dbReference type="EMBL" id="CAXDID020000309">
    <property type="protein sequence ID" value="CAL6074638.1"/>
    <property type="molecule type" value="Genomic_DNA"/>
</dbReference>
<name>A0AA86RFC6_9EUKA</name>
<evidence type="ECO:0000313" key="2">
    <source>
        <dbReference type="EMBL" id="CAI9977489.1"/>
    </source>
</evidence>
<sequence>MNIIENEDEQIENTSLMQLTKNNTSVLDFAYKTDSPAINQLIQNINIFVQSRTLPAFQSKFEELLILATKAQEDHEYDVSNQSNMLNSQLNDKIQTITKLQQEMYNLAQCIKQRDQRIQELHNGVRQAEDLLLQSESRCKSLDQFTTNQQKKIYQLEQQNVDDTNQKSQQIKQLSEDLAQTQQQLSILQIKFQKIEEDNKQLQIIKEQSHDKLTEQENSLHNNFTSQFEQIANQLSDAQKQIQNHFVIDSLQKTKILQLEYDNTFLNEQLQQHIQLVKNKQSSRMDASQLETADENDNEFEKQQKLVHDLTKRNEILAKELHKQSLTTDETQIQLKLAQNKLTDAEEVIKQLTQERWAIESQLKQTQNQLFSITNQAGEFDQNAIIQERNQLKAAVDVLRQELKMSKIKIQSLKNGSNCPDDMDAVKEELLRLNKIIIDQNGKIKQLQNQIAQESIEIFQGMNEVKMISKKNRSIPIMKQIIK</sequence>
<dbReference type="EMBL" id="CATOUU010001178">
    <property type="protein sequence ID" value="CAI9977489.1"/>
    <property type="molecule type" value="Genomic_DNA"/>
</dbReference>
<keyword evidence="4" id="KW-1185">Reference proteome</keyword>
<evidence type="ECO:0000256" key="1">
    <source>
        <dbReference type="SAM" id="Coils"/>
    </source>
</evidence>
<dbReference type="Proteomes" id="UP001642409">
    <property type="component" value="Unassembled WGS sequence"/>
</dbReference>
<evidence type="ECO:0000313" key="3">
    <source>
        <dbReference type="EMBL" id="CAL6074638.1"/>
    </source>
</evidence>
<comment type="caution">
    <text evidence="2">The sequence shown here is derived from an EMBL/GenBank/DDBJ whole genome shotgun (WGS) entry which is preliminary data.</text>
</comment>
<feature type="coiled-coil region" evidence="1">
    <location>
        <begin position="328"/>
        <end position="457"/>
    </location>
</feature>
<keyword evidence="1" id="KW-0175">Coiled coil</keyword>
<organism evidence="2">
    <name type="scientific">Hexamita inflata</name>
    <dbReference type="NCBI Taxonomy" id="28002"/>
    <lineage>
        <taxon>Eukaryota</taxon>
        <taxon>Metamonada</taxon>
        <taxon>Diplomonadida</taxon>
        <taxon>Hexamitidae</taxon>
        <taxon>Hexamitinae</taxon>
        <taxon>Hexamita</taxon>
    </lineage>
</organism>
<evidence type="ECO:0000313" key="4">
    <source>
        <dbReference type="Proteomes" id="UP001642409"/>
    </source>
</evidence>
<proteinExistence type="predicted"/>
<accession>A0AA86RFC6</accession>
<protein>
    <submittedName>
        <fullName evidence="3">Hypothetical_protein</fullName>
    </submittedName>
</protein>